<dbReference type="EMBL" id="KN839869">
    <property type="protein sequence ID" value="KIJ60757.1"/>
    <property type="molecule type" value="Genomic_DNA"/>
</dbReference>
<organism evidence="1 2">
    <name type="scientific">Hydnomerulius pinastri MD-312</name>
    <dbReference type="NCBI Taxonomy" id="994086"/>
    <lineage>
        <taxon>Eukaryota</taxon>
        <taxon>Fungi</taxon>
        <taxon>Dikarya</taxon>
        <taxon>Basidiomycota</taxon>
        <taxon>Agaricomycotina</taxon>
        <taxon>Agaricomycetes</taxon>
        <taxon>Agaricomycetidae</taxon>
        <taxon>Boletales</taxon>
        <taxon>Boletales incertae sedis</taxon>
        <taxon>Leucogyrophana</taxon>
    </lineage>
</organism>
<reference evidence="1 2" key="1">
    <citation type="submission" date="2014-04" db="EMBL/GenBank/DDBJ databases">
        <title>Evolutionary Origins and Diversification of the Mycorrhizal Mutualists.</title>
        <authorList>
            <consortium name="DOE Joint Genome Institute"/>
            <consortium name="Mycorrhizal Genomics Consortium"/>
            <person name="Kohler A."/>
            <person name="Kuo A."/>
            <person name="Nagy L.G."/>
            <person name="Floudas D."/>
            <person name="Copeland A."/>
            <person name="Barry K.W."/>
            <person name="Cichocki N."/>
            <person name="Veneault-Fourrey C."/>
            <person name="LaButti K."/>
            <person name="Lindquist E.A."/>
            <person name="Lipzen A."/>
            <person name="Lundell T."/>
            <person name="Morin E."/>
            <person name="Murat C."/>
            <person name="Riley R."/>
            <person name="Ohm R."/>
            <person name="Sun H."/>
            <person name="Tunlid A."/>
            <person name="Henrissat B."/>
            <person name="Grigoriev I.V."/>
            <person name="Hibbett D.S."/>
            <person name="Martin F."/>
        </authorList>
    </citation>
    <scope>NUCLEOTIDE SEQUENCE [LARGE SCALE GENOMIC DNA]</scope>
    <source>
        <strain evidence="1 2">MD-312</strain>
    </source>
</reference>
<proteinExistence type="predicted"/>
<evidence type="ECO:0000313" key="1">
    <source>
        <dbReference type="EMBL" id="KIJ60757.1"/>
    </source>
</evidence>
<dbReference type="HOGENOM" id="CLU_066679_1_0_1"/>
<evidence type="ECO:0000313" key="2">
    <source>
        <dbReference type="Proteomes" id="UP000053820"/>
    </source>
</evidence>
<dbReference type="AlphaFoldDB" id="A0A0C9WBF0"/>
<dbReference type="OrthoDB" id="3269947at2759"/>
<keyword evidence="2" id="KW-1185">Reference proteome</keyword>
<protein>
    <submittedName>
        <fullName evidence="1">Uncharacterized protein</fullName>
    </submittedName>
</protein>
<name>A0A0C9WBF0_9AGAM</name>
<accession>A0A0C9WBF0</accession>
<gene>
    <name evidence="1" type="ORF">HYDPIDRAFT_31974</name>
</gene>
<sequence>MGAKYDSRKFVDLILSSASKWANWDPPRPINVGDYGSVNNETGEFMWEGNIYGEYFQELLDKSPGPIKIDLKDPALQPEVSEGDDKIIISSSGVYASEARLAAEVLQSEANVSLRFNFDFRDKGGAGMVLYKPQYSSFPKDERLTSLLKTAREILRGKCIVTEVISCPAYLIVLSGQKGERFSASLSATRTDPVATTDREASTSAIFNPLYKLTQPRRTSWNFTFGQQGSNSALVDWRLSAGHGMTRLKKWRDMIQQWTMTLAQTVGWNPTKAETQRRM</sequence>
<dbReference type="Proteomes" id="UP000053820">
    <property type="component" value="Unassembled WGS sequence"/>
</dbReference>